<keyword evidence="10" id="KW-1185">Reference proteome</keyword>
<name>A0A1V4DIP3_9ENTE</name>
<dbReference type="PANTHER" id="PTHR43829">
    <property type="entry name" value="AQUAPORIN OR AQUAGLYCEROPORIN RELATED"/>
    <property type="match status" value="1"/>
</dbReference>
<feature type="transmembrane region" description="Helical" evidence="8">
    <location>
        <begin position="81"/>
        <end position="106"/>
    </location>
</feature>
<dbReference type="InterPro" id="IPR023271">
    <property type="entry name" value="Aquaporin-like"/>
</dbReference>
<dbReference type="InterPro" id="IPR050363">
    <property type="entry name" value="MIP/Aquaporin"/>
</dbReference>
<comment type="subcellular location">
    <subcellularLocation>
        <location evidence="1">Membrane</location>
        <topology evidence="1">Multi-pass membrane protein</topology>
    </subcellularLocation>
</comment>
<evidence type="ECO:0000256" key="7">
    <source>
        <dbReference type="RuleBase" id="RU000477"/>
    </source>
</evidence>
<dbReference type="InterPro" id="IPR000425">
    <property type="entry name" value="MIP"/>
</dbReference>
<protein>
    <submittedName>
        <fullName evidence="9">Aquaporin</fullName>
    </submittedName>
</protein>
<gene>
    <name evidence="9" type="ORF">BW731_09325</name>
</gene>
<evidence type="ECO:0000313" key="10">
    <source>
        <dbReference type="Proteomes" id="UP000189970"/>
    </source>
</evidence>
<dbReference type="AlphaFoldDB" id="A0A1V4DIP3"/>
<dbReference type="PROSITE" id="PS00221">
    <property type="entry name" value="MIP"/>
    <property type="match status" value="1"/>
</dbReference>
<dbReference type="PANTHER" id="PTHR43829:SF9">
    <property type="entry name" value="AQUAPORIN-9"/>
    <property type="match status" value="1"/>
</dbReference>
<dbReference type="SUPFAM" id="SSF81338">
    <property type="entry name" value="Aquaporin-like"/>
    <property type="match status" value="1"/>
</dbReference>
<dbReference type="Gene3D" id="1.20.1080.10">
    <property type="entry name" value="Glycerol uptake facilitator protein"/>
    <property type="match status" value="1"/>
</dbReference>
<evidence type="ECO:0000256" key="1">
    <source>
        <dbReference type="ARBA" id="ARBA00004141"/>
    </source>
</evidence>
<evidence type="ECO:0000256" key="2">
    <source>
        <dbReference type="ARBA" id="ARBA00006175"/>
    </source>
</evidence>
<feature type="transmembrane region" description="Helical" evidence="8">
    <location>
        <begin position="138"/>
        <end position="155"/>
    </location>
</feature>
<dbReference type="RefSeq" id="WP_079347572.1">
    <property type="nucleotide sequence ID" value="NZ_MVAB01000001.1"/>
</dbReference>
<evidence type="ECO:0000256" key="8">
    <source>
        <dbReference type="SAM" id="Phobius"/>
    </source>
</evidence>
<proteinExistence type="inferred from homology"/>
<feature type="transmembrane region" description="Helical" evidence="8">
    <location>
        <begin position="38"/>
        <end position="61"/>
    </location>
</feature>
<keyword evidence="6 8" id="KW-0472">Membrane</keyword>
<accession>A0A1V4DIP3</accession>
<sequence>MDANNLQIFSEFLGTLILVLLGDGVVAAVSLNKSKAQGAGWVAITLGWGAAVTMAIYVSGFMGPAHLNPAVTLGLAITGDFSWGLVVPFMIAQVLGGIVGAILVWITYLPHFAATEDEAAILGTFATGPAIRDYKSNVVTEAIGTFVLVFALLAFGQNTFADGFNPVVVGLLILALGLSLGGPTGYAINPARDLGPRIAHQILPIANKGGSDWSYSWVPIVGPLVGGALAAGLWMMIPL</sequence>
<comment type="caution">
    <text evidence="9">The sequence shown here is derived from an EMBL/GenBank/DDBJ whole genome shotgun (WGS) entry which is preliminary data.</text>
</comment>
<feature type="transmembrane region" description="Helical" evidence="8">
    <location>
        <begin position="12"/>
        <end position="31"/>
    </location>
</feature>
<evidence type="ECO:0000256" key="3">
    <source>
        <dbReference type="ARBA" id="ARBA00022448"/>
    </source>
</evidence>
<feature type="transmembrane region" description="Helical" evidence="8">
    <location>
        <begin position="217"/>
        <end position="237"/>
    </location>
</feature>
<evidence type="ECO:0000313" key="9">
    <source>
        <dbReference type="EMBL" id="OPF88358.1"/>
    </source>
</evidence>
<keyword evidence="5 8" id="KW-1133">Transmembrane helix</keyword>
<keyword evidence="3 7" id="KW-0813">Transport</keyword>
<keyword evidence="4 7" id="KW-0812">Transmembrane</keyword>
<dbReference type="InterPro" id="IPR022357">
    <property type="entry name" value="MIP_CS"/>
</dbReference>
<reference evidence="9 10" key="1">
    <citation type="submission" date="2017-02" db="EMBL/GenBank/DDBJ databases">
        <title>Vagococcus cremeus sp. nov., isolated from the small intestine of a marten, Martes flavigula.</title>
        <authorList>
            <person name="Tak E.J."/>
            <person name="Bae J.-W."/>
        </authorList>
    </citation>
    <scope>NUCLEOTIDE SEQUENCE [LARGE SCALE GENOMIC DNA]</scope>
    <source>
        <strain evidence="9 10">D7T301</strain>
    </source>
</reference>
<dbReference type="NCBIfam" id="TIGR00861">
    <property type="entry name" value="MIP"/>
    <property type="match status" value="1"/>
</dbReference>
<dbReference type="GO" id="GO:0015254">
    <property type="term" value="F:glycerol channel activity"/>
    <property type="evidence" value="ECO:0007669"/>
    <property type="project" value="TreeGrafter"/>
</dbReference>
<evidence type="ECO:0000256" key="4">
    <source>
        <dbReference type="ARBA" id="ARBA00022692"/>
    </source>
</evidence>
<evidence type="ECO:0000256" key="5">
    <source>
        <dbReference type="ARBA" id="ARBA00022989"/>
    </source>
</evidence>
<dbReference type="Pfam" id="PF00230">
    <property type="entry name" value="MIP"/>
    <property type="match status" value="1"/>
</dbReference>
<comment type="similarity">
    <text evidence="2 7">Belongs to the MIP/aquaporin (TC 1.A.8) family.</text>
</comment>
<dbReference type="Proteomes" id="UP000189970">
    <property type="component" value="Unassembled WGS sequence"/>
</dbReference>
<dbReference type="GO" id="GO:0005886">
    <property type="term" value="C:plasma membrane"/>
    <property type="evidence" value="ECO:0007669"/>
    <property type="project" value="TreeGrafter"/>
</dbReference>
<evidence type="ECO:0000256" key="6">
    <source>
        <dbReference type="ARBA" id="ARBA00023136"/>
    </source>
</evidence>
<feature type="transmembrane region" description="Helical" evidence="8">
    <location>
        <begin position="167"/>
        <end position="188"/>
    </location>
</feature>
<dbReference type="EMBL" id="MVAB01000001">
    <property type="protein sequence ID" value="OPF88358.1"/>
    <property type="molecule type" value="Genomic_DNA"/>
</dbReference>
<dbReference type="PRINTS" id="PR00783">
    <property type="entry name" value="MINTRINSICP"/>
</dbReference>
<organism evidence="9 10">
    <name type="scientific">Vagococcus martis</name>
    <dbReference type="NCBI Taxonomy" id="1768210"/>
    <lineage>
        <taxon>Bacteria</taxon>
        <taxon>Bacillati</taxon>
        <taxon>Bacillota</taxon>
        <taxon>Bacilli</taxon>
        <taxon>Lactobacillales</taxon>
        <taxon>Enterococcaceae</taxon>
        <taxon>Vagococcus</taxon>
    </lineage>
</organism>